<dbReference type="Gene3D" id="3.40.50.300">
    <property type="entry name" value="P-loop containing nucleotide triphosphate hydrolases"/>
    <property type="match status" value="1"/>
</dbReference>
<feature type="domain" description="ABC transporter" evidence="5">
    <location>
        <begin position="9"/>
        <end position="246"/>
    </location>
</feature>
<organism evidence="6 7">
    <name type="scientific">Neoroseomonas eburnea</name>
    <dbReference type="NCBI Taxonomy" id="1346889"/>
    <lineage>
        <taxon>Bacteria</taxon>
        <taxon>Pseudomonadati</taxon>
        <taxon>Pseudomonadota</taxon>
        <taxon>Alphaproteobacteria</taxon>
        <taxon>Acetobacterales</taxon>
        <taxon>Acetobacteraceae</taxon>
        <taxon>Neoroseomonas</taxon>
    </lineage>
</organism>
<dbReference type="InterPro" id="IPR003593">
    <property type="entry name" value="AAA+_ATPase"/>
</dbReference>
<dbReference type="GO" id="GO:0005524">
    <property type="term" value="F:ATP binding"/>
    <property type="evidence" value="ECO:0007669"/>
    <property type="project" value="UniProtKB-KW"/>
</dbReference>
<dbReference type="AlphaFoldDB" id="A0A9X9XAG3"/>
<dbReference type="RefSeq" id="WP_211846226.1">
    <property type="nucleotide sequence ID" value="NZ_JAAEDL010000007.1"/>
</dbReference>
<dbReference type="PANTHER" id="PTHR42788">
    <property type="entry name" value="TAURINE IMPORT ATP-BINDING PROTEIN-RELATED"/>
    <property type="match status" value="1"/>
</dbReference>
<dbReference type="GO" id="GO:0016887">
    <property type="term" value="F:ATP hydrolysis activity"/>
    <property type="evidence" value="ECO:0007669"/>
    <property type="project" value="InterPro"/>
</dbReference>
<accession>A0A9X9XAG3</accession>
<dbReference type="PROSITE" id="PS00211">
    <property type="entry name" value="ABC_TRANSPORTER_1"/>
    <property type="match status" value="1"/>
</dbReference>
<dbReference type="SMART" id="SM00382">
    <property type="entry name" value="AAA"/>
    <property type="match status" value="1"/>
</dbReference>
<dbReference type="InterPro" id="IPR027417">
    <property type="entry name" value="P-loop_NTPase"/>
</dbReference>
<evidence type="ECO:0000256" key="2">
    <source>
        <dbReference type="ARBA" id="ARBA00022448"/>
    </source>
</evidence>
<dbReference type="Pfam" id="PF00005">
    <property type="entry name" value="ABC_tran"/>
    <property type="match status" value="1"/>
</dbReference>
<dbReference type="Proteomes" id="UP001138709">
    <property type="component" value="Unassembled WGS sequence"/>
</dbReference>
<dbReference type="EMBL" id="JAAEDL010000007">
    <property type="protein sequence ID" value="MBR0680699.1"/>
    <property type="molecule type" value="Genomic_DNA"/>
</dbReference>
<dbReference type="PANTHER" id="PTHR42788:SF13">
    <property type="entry name" value="ALIPHATIC SULFONATES IMPORT ATP-BINDING PROTEIN SSUB"/>
    <property type="match status" value="1"/>
</dbReference>
<dbReference type="SUPFAM" id="SSF52540">
    <property type="entry name" value="P-loop containing nucleoside triphosphate hydrolases"/>
    <property type="match status" value="1"/>
</dbReference>
<proteinExistence type="inferred from homology"/>
<keyword evidence="2" id="KW-0813">Transport</keyword>
<reference evidence="6" key="1">
    <citation type="submission" date="2020-01" db="EMBL/GenBank/DDBJ databases">
        <authorList>
            <person name="Rat A."/>
        </authorList>
    </citation>
    <scope>NUCLEOTIDE SEQUENCE</scope>
    <source>
        <strain evidence="6">LMG 31228</strain>
    </source>
</reference>
<reference evidence="6" key="2">
    <citation type="journal article" date="2021" name="Syst. Appl. Microbiol.">
        <title>Roseomonas hellenica sp. nov., isolated from roots of wild-growing Alkanna tinctoria.</title>
        <authorList>
            <person name="Rat A."/>
            <person name="Naranjo H.D."/>
            <person name="Lebbe L."/>
            <person name="Cnockaert M."/>
            <person name="Krigas N."/>
            <person name="Grigoriadou K."/>
            <person name="Maloupa E."/>
            <person name="Willems A."/>
        </authorList>
    </citation>
    <scope>NUCLEOTIDE SEQUENCE</scope>
    <source>
        <strain evidence="6">LMG 31228</strain>
    </source>
</reference>
<dbReference type="InterPro" id="IPR017871">
    <property type="entry name" value="ABC_transporter-like_CS"/>
</dbReference>
<comment type="caution">
    <text evidence="6">The sequence shown here is derived from an EMBL/GenBank/DDBJ whole genome shotgun (WGS) entry which is preliminary data.</text>
</comment>
<dbReference type="InterPro" id="IPR050166">
    <property type="entry name" value="ABC_transporter_ATP-bind"/>
</dbReference>
<sequence>MTALPSPFVQIDGVAMRYGGVEGTLALRGASLDVGEGEFIAVVGPSGCGKSTLMRLVTGLWPPTEGTVIVAGKEVSGPLSIAGMAFQNPTLLPWRNILDNVMLPLEVVQPHRRQLRSQRGHYEHKARELLKLVGLAGFEAKFPWQLSGGMQQRASLCRALVHDPRLLMLDEPFGALDVFTREDLWDVLQDVWMARKPTVILVTHDLKEAVYLSDRVLIMSSRPGRIIAERTVPYPRRRSLDLTYTAEFQDIVHELRDRISDARKAEAPDAR</sequence>
<evidence type="ECO:0000256" key="1">
    <source>
        <dbReference type="ARBA" id="ARBA00005417"/>
    </source>
</evidence>
<keyword evidence="3" id="KW-0547">Nucleotide-binding</keyword>
<comment type="similarity">
    <text evidence="1">Belongs to the ABC transporter superfamily.</text>
</comment>
<dbReference type="InterPro" id="IPR003439">
    <property type="entry name" value="ABC_transporter-like_ATP-bd"/>
</dbReference>
<keyword evidence="4 6" id="KW-0067">ATP-binding</keyword>
<evidence type="ECO:0000256" key="4">
    <source>
        <dbReference type="ARBA" id="ARBA00022840"/>
    </source>
</evidence>
<evidence type="ECO:0000256" key="3">
    <source>
        <dbReference type="ARBA" id="ARBA00022741"/>
    </source>
</evidence>
<dbReference type="PROSITE" id="PS50893">
    <property type="entry name" value="ABC_TRANSPORTER_2"/>
    <property type="match status" value="1"/>
</dbReference>
<name>A0A9X9XAG3_9PROT</name>
<gene>
    <name evidence="6" type="ORF">GXW74_09380</name>
</gene>
<keyword evidence="7" id="KW-1185">Reference proteome</keyword>
<evidence type="ECO:0000313" key="6">
    <source>
        <dbReference type="EMBL" id="MBR0680699.1"/>
    </source>
</evidence>
<protein>
    <submittedName>
        <fullName evidence="6">ABC transporter ATP-binding protein</fullName>
    </submittedName>
</protein>
<dbReference type="CDD" id="cd03293">
    <property type="entry name" value="ABC_NrtD_SsuB_transporters"/>
    <property type="match status" value="1"/>
</dbReference>
<evidence type="ECO:0000259" key="5">
    <source>
        <dbReference type="PROSITE" id="PS50893"/>
    </source>
</evidence>
<evidence type="ECO:0000313" key="7">
    <source>
        <dbReference type="Proteomes" id="UP001138709"/>
    </source>
</evidence>